<accession>A0A1E3Q5T4</accession>
<dbReference type="EMBL" id="KV454294">
    <property type="protein sequence ID" value="ODQ73065.1"/>
    <property type="molecule type" value="Genomic_DNA"/>
</dbReference>
<feature type="domain" description="UBA" evidence="2">
    <location>
        <begin position="354"/>
        <end position="398"/>
    </location>
</feature>
<dbReference type="PRINTS" id="PR00348">
    <property type="entry name" value="UBIQUITIN"/>
</dbReference>
<dbReference type="CDD" id="cd16106">
    <property type="entry name" value="Ubl_Dsk2p_like"/>
    <property type="match status" value="1"/>
</dbReference>
<dbReference type="GO" id="GO:0005829">
    <property type="term" value="C:cytosol"/>
    <property type="evidence" value="ECO:0007669"/>
    <property type="project" value="TreeGrafter"/>
</dbReference>
<dbReference type="SMART" id="SM00727">
    <property type="entry name" value="STI1"/>
    <property type="match status" value="2"/>
</dbReference>
<dbReference type="SMART" id="SM00165">
    <property type="entry name" value="UBA"/>
    <property type="match status" value="1"/>
</dbReference>
<dbReference type="InterPro" id="IPR009060">
    <property type="entry name" value="UBA-like_sf"/>
</dbReference>
<dbReference type="Gene3D" id="3.10.20.90">
    <property type="entry name" value="Phosphatidylinositol 3-kinase Catalytic Subunit, Chain A, domain 1"/>
    <property type="match status" value="1"/>
</dbReference>
<evidence type="ECO:0000259" key="2">
    <source>
        <dbReference type="PROSITE" id="PS50030"/>
    </source>
</evidence>
<proteinExistence type="predicted"/>
<name>A0A1E3Q5T4_LIPST</name>
<feature type="compositionally biased region" description="Low complexity" evidence="1">
    <location>
        <begin position="250"/>
        <end position="276"/>
    </location>
</feature>
<dbReference type="AlphaFoldDB" id="A0A1E3Q5T4"/>
<dbReference type="InterPro" id="IPR006636">
    <property type="entry name" value="STI1_HS-bd"/>
</dbReference>
<dbReference type="SMART" id="SM00213">
    <property type="entry name" value="UBQ"/>
    <property type="match status" value="1"/>
</dbReference>
<dbReference type="PROSITE" id="PS50030">
    <property type="entry name" value="UBA"/>
    <property type="match status" value="1"/>
</dbReference>
<feature type="region of interest" description="Disordered" evidence="1">
    <location>
        <begin position="87"/>
        <end position="116"/>
    </location>
</feature>
<dbReference type="FunFam" id="1.10.8.10:FF:000024">
    <property type="entry name" value="Ubiquitin domain-containing protein DSK2"/>
    <property type="match status" value="1"/>
</dbReference>
<sequence length="400" mass="42042">MSEAASENAPAPASSEEIKVTVKSSADQKYTVSVSPSLLVSDFKQLLEPQCNIPKERQRLIYSGRVLKDYETLSSYKIQSGHTVHLVKSAAPPSSSTPGASVVSQPSAPSVPQNIAAGQGAGNPLAGLTGARYAGLAQLPSASLFGPDGGMGPPPSEEQLIQAMSSPMFQQSMNQMLQNPQMLDYIINSSPNLQGMGPQVRQMMQSEQFRQMMTNPETMRQMMNLNRMFGGNPFGAPGQGNQTFPEPGRTTSTETSNTSDSGTQAATGTTGGANTSPPANPFASLFPGGLPNAPAAGNPFGALFNNAMFGVPAQGTDGNNTGTENNAAPNPLFSPEMLSLMMGGGAPPAEDNRPPEERYEAQLRQLNELGFFDFDRNVRALRRSGGNVQGAIEALLDGAV</sequence>
<dbReference type="Pfam" id="PF00240">
    <property type="entry name" value="ubiquitin"/>
    <property type="match status" value="1"/>
</dbReference>
<dbReference type="FunFam" id="3.10.20.90:FF:000205">
    <property type="entry name" value="2'-5'-oligoadenylate synthase-like protein 2"/>
    <property type="match status" value="1"/>
</dbReference>
<dbReference type="PANTHER" id="PTHR10677">
    <property type="entry name" value="UBIQUILIN"/>
    <property type="match status" value="1"/>
</dbReference>
<dbReference type="OrthoDB" id="267397at2759"/>
<dbReference type="Pfam" id="PF23195">
    <property type="entry name" value="UBQLN1"/>
    <property type="match status" value="1"/>
</dbReference>
<evidence type="ECO:0000313" key="4">
    <source>
        <dbReference type="EMBL" id="ODQ73065.1"/>
    </source>
</evidence>
<keyword evidence="5" id="KW-1185">Reference proteome</keyword>
<protein>
    <recommendedName>
        <fullName evidence="6">Ubiquitin-like domain-containing protein</fullName>
    </recommendedName>
</protein>
<dbReference type="SUPFAM" id="SSF54236">
    <property type="entry name" value="Ubiquitin-like"/>
    <property type="match status" value="1"/>
</dbReference>
<dbReference type="InterPro" id="IPR015496">
    <property type="entry name" value="Ubiquilin"/>
</dbReference>
<dbReference type="CDD" id="cd14324">
    <property type="entry name" value="UBA_Dsk2p_like"/>
    <property type="match status" value="1"/>
</dbReference>
<feature type="region of interest" description="Disordered" evidence="1">
    <location>
        <begin position="232"/>
        <end position="286"/>
    </location>
</feature>
<evidence type="ECO:0000313" key="5">
    <source>
        <dbReference type="Proteomes" id="UP000094385"/>
    </source>
</evidence>
<organism evidence="4 5">
    <name type="scientific">Lipomyces starkeyi NRRL Y-11557</name>
    <dbReference type="NCBI Taxonomy" id="675824"/>
    <lineage>
        <taxon>Eukaryota</taxon>
        <taxon>Fungi</taxon>
        <taxon>Dikarya</taxon>
        <taxon>Ascomycota</taxon>
        <taxon>Saccharomycotina</taxon>
        <taxon>Lipomycetes</taxon>
        <taxon>Lipomycetales</taxon>
        <taxon>Lipomycetaceae</taxon>
        <taxon>Lipomyces</taxon>
    </lineage>
</organism>
<dbReference type="SUPFAM" id="SSF46934">
    <property type="entry name" value="UBA-like"/>
    <property type="match status" value="1"/>
</dbReference>
<feature type="compositionally biased region" description="Low complexity" evidence="1">
    <location>
        <begin position="87"/>
        <end position="113"/>
    </location>
</feature>
<evidence type="ECO:0000259" key="3">
    <source>
        <dbReference type="PROSITE" id="PS50053"/>
    </source>
</evidence>
<dbReference type="Pfam" id="PF00627">
    <property type="entry name" value="UBA"/>
    <property type="match status" value="1"/>
</dbReference>
<dbReference type="Gene3D" id="1.10.8.10">
    <property type="entry name" value="DNA helicase RuvA subunit, C-terminal domain"/>
    <property type="match status" value="1"/>
</dbReference>
<gene>
    <name evidence="4" type="ORF">LIPSTDRAFT_71392</name>
</gene>
<dbReference type="InterPro" id="IPR019956">
    <property type="entry name" value="Ubiquitin_dom"/>
</dbReference>
<reference evidence="4 5" key="1">
    <citation type="journal article" date="2016" name="Proc. Natl. Acad. Sci. U.S.A.">
        <title>Comparative genomics of biotechnologically important yeasts.</title>
        <authorList>
            <person name="Riley R."/>
            <person name="Haridas S."/>
            <person name="Wolfe K.H."/>
            <person name="Lopes M.R."/>
            <person name="Hittinger C.T."/>
            <person name="Goeker M."/>
            <person name="Salamov A.A."/>
            <person name="Wisecaver J.H."/>
            <person name="Long T.M."/>
            <person name="Calvey C.H."/>
            <person name="Aerts A.L."/>
            <person name="Barry K.W."/>
            <person name="Choi C."/>
            <person name="Clum A."/>
            <person name="Coughlan A.Y."/>
            <person name="Deshpande S."/>
            <person name="Douglass A.P."/>
            <person name="Hanson S.J."/>
            <person name="Klenk H.-P."/>
            <person name="LaButti K.M."/>
            <person name="Lapidus A."/>
            <person name="Lindquist E.A."/>
            <person name="Lipzen A.M."/>
            <person name="Meier-Kolthoff J.P."/>
            <person name="Ohm R.A."/>
            <person name="Otillar R.P."/>
            <person name="Pangilinan J.L."/>
            <person name="Peng Y."/>
            <person name="Rokas A."/>
            <person name="Rosa C.A."/>
            <person name="Scheuner C."/>
            <person name="Sibirny A.A."/>
            <person name="Slot J.C."/>
            <person name="Stielow J.B."/>
            <person name="Sun H."/>
            <person name="Kurtzman C.P."/>
            <person name="Blackwell M."/>
            <person name="Grigoriev I.V."/>
            <person name="Jeffries T.W."/>
        </authorList>
    </citation>
    <scope>NUCLEOTIDE SEQUENCE [LARGE SCALE GENOMIC DNA]</scope>
    <source>
        <strain evidence="4 5">NRRL Y-11557</strain>
    </source>
</reference>
<dbReference type="InterPro" id="IPR015940">
    <property type="entry name" value="UBA"/>
</dbReference>
<dbReference type="InterPro" id="IPR029071">
    <property type="entry name" value="Ubiquitin-like_domsf"/>
</dbReference>
<dbReference type="InterPro" id="IPR000626">
    <property type="entry name" value="Ubiquitin-like_dom"/>
</dbReference>
<feature type="compositionally biased region" description="Low complexity" evidence="1">
    <location>
        <begin position="1"/>
        <end position="15"/>
    </location>
</feature>
<dbReference type="GO" id="GO:0006511">
    <property type="term" value="P:ubiquitin-dependent protein catabolic process"/>
    <property type="evidence" value="ECO:0007669"/>
    <property type="project" value="TreeGrafter"/>
</dbReference>
<evidence type="ECO:0000256" key="1">
    <source>
        <dbReference type="SAM" id="MobiDB-lite"/>
    </source>
</evidence>
<feature type="domain" description="Ubiquitin-like" evidence="3">
    <location>
        <begin position="18"/>
        <end position="87"/>
    </location>
</feature>
<feature type="region of interest" description="Disordered" evidence="1">
    <location>
        <begin position="1"/>
        <end position="30"/>
    </location>
</feature>
<dbReference type="STRING" id="675824.A0A1E3Q5T4"/>
<dbReference type="PROSITE" id="PS50053">
    <property type="entry name" value="UBIQUITIN_2"/>
    <property type="match status" value="1"/>
</dbReference>
<evidence type="ECO:0008006" key="6">
    <source>
        <dbReference type="Google" id="ProtNLM"/>
    </source>
</evidence>
<dbReference type="PANTHER" id="PTHR10677:SF3">
    <property type="entry name" value="FI07626P-RELATED"/>
    <property type="match status" value="1"/>
</dbReference>
<dbReference type="Proteomes" id="UP000094385">
    <property type="component" value="Unassembled WGS sequence"/>
</dbReference>
<dbReference type="GO" id="GO:0031593">
    <property type="term" value="F:polyubiquitin modification-dependent protein binding"/>
    <property type="evidence" value="ECO:0007669"/>
    <property type="project" value="EnsemblFungi"/>
</dbReference>